<dbReference type="EMBL" id="NHYD01000258">
    <property type="protein sequence ID" value="PPQ94759.1"/>
    <property type="molecule type" value="Genomic_DNA"/>
</dbReference>
<dbReference type="InParanoid" id="A0A409XVA3"/>
<reference evidence="2 3" key="1">
    <citation type="journal article" date="2018" name="Evol. Lett.">
        <title>Horizontal gene cluster transfer increased hallucinogenic mushroom diversity.</title>
        <authorList>
            <person name="Reynolds H.T."/>
            <person name="Vijayakumar V."/>
            <person name="Gluck-Thaler E."/>
            <person name="Korotkin H.B."/>
            <person name="Matheny P.B."/>
            <person name="Slot J.C."/>
        </authorList>
    </citation>
    <scope>NUCLEOTIDE SEQUENCE [LARGE SCALE GENOMIC DNA]</scope>
    <source>
        <strain evidence="2 3">2631</strain>
    </source>
</reference>
<accession>A0A409XVA3</accession>
<feature type="region of interest" description="Disordered" evidence="1">
    <location>
        <begin position="1"/>
        <end position="56"/>
    </location>
</feature>
<feature type="compositionally biased region" description="Polar residues" evidence="1">
    <location>
        <begin position="15"/>
        <end position="26"/>
    </location>
</feature>
<dbReference type="Proteomes" id="UP000283269">
    <property type="component" value="Unassembled WGS sequence"/>
</dbReference>
<evidence type="ECO:0000313" key="2">
    <source>
        <dbReference type="EMBL" id="PPQ94759.1"/>
    </source>
</evidence>
<organism evidence="2 3">
    <name type="scientific">Psilocybe cyanescens</name>
    <dbReference type="NCBI Taxonomy" id="93625"/>
    <lineage>
        <taxon>Eukaryota</taxon>
        <taxon>Fungi</taxon>
        <taxon>Dikarya</taxon>
        <taxon>Basidiomycota</taxon>
        <taxon>Agaricomycotina</taxon>
        <taxon>Agaricomycetes</taxon>
        <taxon>Agaricomycetidae</taxon>
        <taxon>Agaricales</taxon>
        <taxon>Agaricineae</taxon>
        <taxon>Strophariaceae</taxon>
        <taxon>Psilocybe</taxon>
    </lineage>
</organism>
<sequence length="81" mass="8394">MYERRVQRVGPEITLSPSPTYSSSFAKSKRSGVPSPPALGSVSSPRTDVNGGVADERTGGARMVSALEEAYAVTVGPIRGG</sequence>
<proteinExistence type="predicted"/>
<protein>
    <submittedName>
        <fullName evidence="2">Uncharacterized protein</fullName>
    </submittedName>
</protein>
<evidence type="ECO:0000313" key="3">
    <source>
        <dbReference type="Proteomes" id="UP000283269"/>
    </source>
</evidence>
<name>A0A409XVA3_PSICY</name>
<dbReference type="AlphaFoldDB" id="A0A409XVA3"/>
<evidence type="ECO:0000256" key="1">
    <source>
        <dbReference type="SAM" id="MobiDB-lite"/>
    </source>
</evidence>
<keyword evidence="3" id="KW-1185">Reference proteome</keyword>
<gene>
    <name evidence="2" type="ORF">CVT25_007690</name>
</gene>
<comment type="caution">
    <text evidence="2">The sequence shown here is derived from an EMBL/GenBank/DDBJ whole genome shotgun (WGS) entry which is preliminary data.</text>
</comment>